<keyword evidence="2" id="KW-0472">Membrane</keyword>
<gene>
    <name evidence="4" type="ORF">G7070_13175</name>
</gene>
<dbReference type="KEGG" id="prv:G7070_13175"/>
<protein>
    <submittedName>
        <fullName evidence="4">PspC domain-containing protein</fullName>
    </submittedName>
</protein>
<accession>A0A6G7Y8R2</accession>
<keyword evidence="2" id="KW-1133">Transmembrane helix</keyword>
<reference evidence="4 5" key="1">
    <citation type="submission" date="2020-03" db="EMBL/GenBank/DDBJ databases">
        <title>Propioniciclava sp. nov., isolated from Hydrophilus acuminatus.</title>
        <authorList>
            <person name="Hyun D.-W."/>
            <person name="Bae J.-W."/>
        </authorList>
    </citation>
    <scope>NUCLEOTIDE SEQUENCE [LARGE SCALE GENOMIC DNA]</scope>
    <source>
        <strain evidence="4 5">HDW11</strain>
    </source>
</reference>
<evidence type="ECO:0000313" key="5">
    <source>
        <dbReference type="Proteomes" id="UP000501058"/>
    </source>
</evidence>
<evidence type="ECO:0000313" key="4">
    <source>
        <dbReference type="EMBL" id="QIK73038.1"/>
    </source>
</evidence>
<sequence>MVQGEMAVPETVDAPARRLVRPLERAQIGGVAAGLSEHTGLSVWVIRGVFVLLGAWQLVGVAAYLALWLVIPPATAQHAAPGVDAASRRGMREQAEHRPLTMPATWGSSPRSGWCGSGCCGWSSCWAGGCPPAPWASRCWWPRPWRWSGGRPTGPAAPRGRRRRACAAGRARWPRTGRPCSPT</sequence>
<dbReference type="Pfam" id="PF04024">
    <property type="entry name" value="PspC"/>
    <property type="match status" value="1"/>
</dbReference>
<name>A0A6G7Y8R2_9ACTN</name>
<dbReference type="Proteomes" id="UP000501058">
    <property type="component" value="Chromosome"/>
</dbReference>
<keyword evidence="5" id="KW-1185">Reference proteome</keyword>
<evidence type="ECO:0000259" key="3">
    <source>
        <dbReference type="Pfam" id="PF04024"/>
    </source>
</evidence>
<feature type="domain" description="Phage shock protein PspC N-terminal" evidence="3">
    <location>
        <begin position="17"/>
        <end position="73"/>
    </location>
</feature>
<evidence type="ECO:0000256" key="2">
    <source>
        <dbReference type="SAM" id="Phobius"/>
    </source>
</evidence>
<proteinExistence type="predicted"/>
<dbReference type="EMBL" id="CP049865">
    <property type="protein sequence ID" value="QIK73038.1"/>
    <property type="molecule type" value="Genomic_DNA"/>
</dbReference>
<dbReference type="InterPro" id="IPR007168">
    <property type="entry name" value="Phageshock_PspC_N"/>
</dbReference>
<keyword evidence="2" id="KW-0812">Transmembrane</keyword>
<dbReference type="AlphaFoldDB" id="A0A6G7Y8R2"/>
<feature type="transmembrane region" description="Helical" evidence="2">
    <location>
        <begin position="44"/>
        <end position="71"/>
    </location>
</feature>
<feature type="region of interest" description="Disordered" evidence="1">
    <location>
        <begin position="150"/>
        <end position="183"/>
    </location>
</feature>
<organism evidence="4 5">
    <name type="scientific">Propioniciclava coleopterorum</name>
    <dbReference type="NCBI Taxonomy" id="2714937"/>
    <lineage>
        <taxon>Bacteria</taxon>
        <taxon>Bacillati</taxon>
        <taxon>Actinomycetota</taxon>
        <taxon>Actinomycetes</taxon>
        <taxon>Propionibacteriales</taxon>
        <taxon>Propionibacteriaceae</taxon>
        <taxon>Propioniciclava</taxon>
    </lineage>
</organism>
<evidence type="ECO:0000256" key="1">
    <source>
        <dbReference type="SAM" id="MobiDB-lite"/>
    </source>
</evidence>